<protein>
    <recommendedName>
        <fullName evidence="8">NAD(P)/FAD-dependent oxidoreductase</fullName>
    </recommendedName>
</protein>
<feature type="domain" description="RsdA/BaiN/AoA(So)-like Rossmann fold-like" evidence="4">
    <location>
        <begin position="4"/>
        <end position="411"/>
    </location>
</feature>
<dbReference type="SUPFAM" id="SSF51905">
    <property type="entry name" value="FAD/NAD(P)-binding domain"/>
    <property type="match status" value="1"/>
</dbReference>
<dbReference type="RefSeq" id="WP_317958228.1">
    <property type="nucleotide sequence ID" value="NZ_BSKO01000001.1"/>
</dbReference>
<evidence type="ECO:0000256" key="1">
    <source>
        <dbReference type="ARBA" id="ARBA00001974"/>
    </source>
</evidence>
<keyword evidence="2" id="KW-0285">Flavoprotein</keyword>
<sequence length="421" mass="46461">MKYDVTVIGGGPSGLMAALSAAEHGAKTLLIEKGKKLGKKLAISGGGRCNVTNRLPQEEVIRHIPGNGKFLYSAFSIFNNYDIIDFFENLGVALKEEDHGRMFPASNKAMDVVNTLINELKRLNVTIQMSTKVHSISYGDTQHTIQLDNHTNIQTTAIVIASGGKAVPHTGSTGDGYEWAKAAGHTITKLYPTEVALTSKESFIKEKRLQGLSLRDVNLSVWNKRGKAIITHKMDMIFTHFGVSGPAVLRCSQFVVKELMRGRDSVTMHLDVIPDKPEQEILQWMKNQIKTHPKKAFKNSVKGIVPERFMEYLLVKYDVTDEQKCANISNEIINDLVYDIKHFTFEVNGSLPIEKAFVTGGGVSIKEIIPNQMQSKVMDRLFFCGEILDIHGYTGGYNITSALVTGRLAGMNAAKASITSN</sequence>
<dbReference type="Pfam" id="PF22780">
    <property type="entry name" value="HI0933_like_1st"/>
    <property type="match status" value="1"/>
</dbReference>
<dbReference type="Pfam" id="PF03486">
    <property type="entry name" value="HI0933_like"/>
    <property type="match status" value="1"/>
</dbReference>
<evidence type="ECO:0000259" key="4">
    <source>
        <dbReference type="Pfam" id="PF03486"/>
    </source>
</evidence>
<dbReference type="Gene3D" id="2.40.30.10">
    <property type="entry name" value="Translation factors"/>
    <property type="match status" value="1"/>
</dbReference>
<dbReference type="InterPro" id="IPR055178">
    <property type="entry name" value="RsdA/BaiN/AoA(So)-like_dom"/>
</dbReference>
<evidence type="ECO:0008006" key="8">
    <source>
        <dbReference type="Google" id="ProtNLM"/>
    </source>
</evidence>
<reference evidence="6 7" key="1">
    <citation type="submission" date="2023-02" db="EMBL/GenBank/DDBJ databases">
        <title>Oceanobacillus kimchii IFOP_LL358 isolated form Alexandrium catenella lab strain.</title>
        <authorList>
            <person name="Gajardo G."/>
            <person name="Ueki S."/>
            <person name="Maruyama F."/>
        </authorList>
    </citation>
    <scope>NUCLEOTIDE SEQUENCE [LARGE SCALE GENOMIC DNA]</scope>
    <source>
        <strain evidence="6 7">IFOP_LL358</strain>
    </source>
</reference>
<evidence type="ECO:0000313" key="7">
    <source>
        <dbReference type="Proteomes" id="UP001275436"/>
    </source>
</evidence>
<dbReference type="NCBIfam" id="TIGR00275">
    <property type="entry name" value="aminoacetone oxidase family FAD-binding enzyme"/>
    <property type="match status" value="1"/>
</dbReference>
<dbReference type="PRINTS" id="PR00411">
    <property type="entry name" value="PNDRDTASEI"/>
</dbReference>
<dbReference type="InterPro" id="IPR057661">
    <property type="entry name" value="RsdA/BaiN/AoA(So)_Rossmann"/>
</dbReference>
<keyword evidence="7" id="KW-1185">Reference proteome</keyword>
<evidence type="ECO:0000256" key="2">
    <source>
        <dbReference type="ARBA" id="ARBA00022630"/>
    </source>
</evidence>
<dbReference type="Gene3D" id="3.50.50.60">
    <property type="entry name" value="FAD/NAD(P)-binding domain"/>
    <property type="match status" value="1"/>
</dbReference>
<gene>
    <name evidence="6" type="ORF">MACH08_27530</name>
</gene>
<dbReference type="InterPro" id="IPR036188">
    <property type="entry name" value="FAD/NAD-bd_sf"/>
</dbReference>
<dbReference type="PANTHER" id="PTHR42887">
    <property type="entry name" value="OS12G0638800 PROTEIN"/>
    <property type="match status" value="1"/>
</dbReference>
<comment type="caution">
    <text evidence="6">The sequence shown here is derived from an EMBL/GenBank/DDBJ whole genome shotgun (WGS) entry which is preliminary data.</text>
</comment>
<dbReference type="InterPro" id="IPR023166">
    <property type="entry name" value="BaiN-like_dom_sf"/>
</dbReference>
<evidence type="ECO:0000259" key="5">
    <source>
        <dbReference type="Pfam" id="PF22780"/>
    </source>
</evidence>
<organism evidence="6 7">
    <name type="scientific">Oceanobacillus kimchii</name>
    <dbReference type="NCBI Taxonomy" id="746691"/>
    <lineage>
        <taxon>Bacteria</taxon>
        <taxon>Bacillati</taxon>
        <taxon>Bacillota</taxon>
        <taxon>Bacilli</taxon>
        <taxon>Bacillales</taxon>
        <taxon>Bacillaceae</taxon>
        <taxon>Oceanobacillus</taxon>
    </lineage>
</organism>
<dbReference type="PANTHER" id="PTHR42887:SF2">
    <property type="entry name" value="OS12G0638800 PROTEIN"/>
    <property type="match status" value="1"/>
</dbReference>
<evidence type="ECO:0000256" key="3">
    <source>
        <dbReference type="ARBA" id="ARBA00022827"/>
    </source>
</evidence>
<dbReference type="PRINTS" id="PR00368">
    <property type="entry name" value="FADPNR"/>
</dbReference>
<dbReference type="InterPro" id="IPR004792">
    <property type="entry name" value="BaiN-like"/>
</dbReference>
<comment type="cofactor">
    <cofactor evidence="1">
        <name>FAD</name>
        <dbReference type="ChEBI" id="CHEBI:57692"/>
    </cofactor>
</comment>
<dbReference type="Gene3D" id="1.10.8.260">
    <property type="entry name" value="HI0933 insert domain-like"/>
    <property type="match status" value="1"/>
</dbReference>
<dbReference type="SUPFAM" id="SSF160996">
    <property type="entry name" value="HI0933 insert domain-like"/>
    <property type="match status" value="1"/>
</dbReference>
<accession>A0ABQ5TJB8</accession>
<dbReference type="Proteomes" id="UP001275436">
    <property type="component" value="Unassembled WGS sequence"/>
</dbReference>
<dbReference type="EMBL" id="BSKO01000001">
    <property type="protein sequence ID" value="GLO66969.1"/>
    <property type="molecule type" value="Genomic_DNA"/>
</dbReference>
<evidence type="ECO:0000313" key="6">
    <source>
        <dbReference type="EMBL" id="GLO66969.1"/>
    </source>
</evidence>
<keyword evidence="3" id="KW-0274">FAD</keyword>
<name>A0ABQ5TJB8_9BACI</name>
<proteinExistence type="predicted"/>
<feature type="domain" description="RsdA/BaiN/AoA(So)-like insert" evidence="5">
    <location>
        <begin position="191"/>
        <end position="358"/>
    </location>
</feature>